<sequence length="80" mass="9636">MDLFNFCYPYNSRCSGAKINEDSDIKLSSETKEAYLKLLDAQRAWLIEQNHDEKQYFDEDLIRKHLMKIDLEEERILLIH</sequence>
<evidence type="ECO:0000313" key="1">
    <source>
        <dbReference type="EMBL" id="SEM35044.1"/>
    </source>
</evidence>
<protein>
    <submittedName>
        <fullName evidence="1">Uncharacterized protein</fullName>
    </submittedName>
</protein>
<reference evidence="2" key="1">
    <citation type="submission" date="2016-10" db="EMBL/GenBank/DDBJ databases">
        <authorList>
            <person name="Varghese N."/>
            <person name="Submissions S."/>
        </authorList>
    </citation>
    <scope>NUCLEOTIDE SEQUENCE [LARGE SCALE GENOMIC DNA]</scope>
    <source>
        <strain evidence="2">DSM 17453</strain>
    </source>
</reference>
<dbReference type="STRING" id="295069.SAMN05421856_102548"/>
<dbReference type="EMBL" id="FOBV01000002">
    <property type="protein sequence ID" value="SEM35044.1"/>
    <property type="molecule type" value="Genomic_DNA"/>
</dbReference>
<name>A0A1H7XN40_9FLAO</name>
<accession>A0A1H7XN40</accession>
<keyword evidence="2" id="KW-1185">Reference proteome</keyword>
<dbReference type="Proteomes" id="UP000199450">
    <property type="component" value="Unassembled WGS sequence"/>
</dbReference>
<organism evidence="1 2">
    <name type="scientific">Chryseobacterium taichungense</name>
    <dbReference type="NCBI Taxonomy" id="295069"/>
    <lineage>
        <taxon>Bacteria</taxon>
        <taxon>Pseudomonadati</taxon>
        <taxon>Bacteroidota</taxon>
        <taxon>Flavobacteriia</taxon>
        <taxon>Flavobacteriales</taxon>
        <taxon>Weeksellaceae</taxon>
        <taxon>Chryseobacterium group</taxon>
        <taxon>Chryseobacterium</taxon>
    </lineage>
</organism>
<gene>
    <name evidence="1" type="ORF">SAMN05421856_102548</name>
</gene>
<evidence type="ECO:0000313" key="2">
    <source>
        <dbReference type="Proteomes" id="UP000199450"/>
    </source>
</evidence>
<dbReference type="RefSeq" id="WP_089999181.1">
    <property type="nucleotide sequence ID" value="NZ_FOBV01000002.1"/>
</dbReference>
<dbReference type="AlphaFoldDB" id="A0A1H7XN40"/>
<proteinExistence type="predicted"/>